<dbReference type="Gene3D" id="2.10.109.10">
    <property type="entry name" value="Umud Fragment, subunit A"/>
    <property type="match status" value="1"/>
</dbReference>
<dbReference type="InterPro" id="IPR019756">
    <property type="entry name" value="Pept_S26A_signal_pept_1_Ser-AS"/>
</dbReference>
<dbReference type="GO" id="GO:0016020">
    <property type="term" value="C:membrane"/>
    <property type="evidence" value="ECO:0007669"/>
    <property type="project" value="InterPro"/>
</dbReference>
<dbReference type="AlphaFoldDB" id="A0A4P7B221"/>
<sequence>MASLQERMFQAKQHYEKNHGKKLKNTEMADFCKVSKASVGQWFNGPTQELDGSNLSLAAEFLGVNHKWLAGERAPMLLTDKNFSNVVTDSAPFIKIPVLDYVQAGVFGSVGYDGINPIGETYTTYRPIRHEDIFSLKVEGDSMLPTFKPGDSLVIDASLAPKPGSFVIAQNGNIEATFKKYRITGYDQFGREEFELVPLNPDYPTFSSKDHNITIIGVMVRHTRDYN</sequence>
<dbReference type="PANTHER" id="PTHR40661:SF1">
    <property type="entry name" value="HTH CRO_C1-TYPE DOMAIN-CONTAINING PROTEIN"/>
    <property type="match status" value="1"/>
</dbReference>
<dbReference type="PROSITE" id="PS00501">
    <property type="entry name" value="SPASE_I_1"/>
    <property type="match status" value="1"/>
</dbReference>
<keyword evidence="5" id="KW-0804">Transcription</keyword>
<dbReference type="SUPFAM" id="SSF51306">
    <property type="entry name" value="LexA/Signal peptidase"/>
    <property type="match status" value="1"/>
</dbReference>
<dbReference type="EMBL" id="CP038009">
    <property type="protein sequence ID" value="QBQ15592.1"/>
    <property type="molecule type" value="Genomic_DNA"/>
</dbReference>
<dbReference type="GO" id="GO:0006508">
    <property type="term" value="P:proteolysis"/>
    <property type="evidence" value="ECO:0007669"/>
    <property type="project" value="UniProtKB-KW"/>
</dbReference>
<evidence type="ECO:0000259" key="6">
    <source>
        <dbReference type="PROSITE" id="PS50943"/>
    </source>
</evidence>
<organism evidence="7 8">
    <name type="scientific">Acinetobacter haemolyticus</name>
    <dbReference type="NCBI Taxonomy" id="29430"/>
    <lineage>
        <taxon>Bacteria</taxon>
        <taxon>Pseudomonadati</taxon>
        <taxon>Pseudomonadota</taxon>
        <taxon>Gammaproteobacteria</taxon>
        <taxon>Moraxellales</taxon>
        <taxon>Moraxellaceae</taxon>
        <taxon>Acinetobacter</taxon>
    </lineage>
</organism>
<evidence type="ECO:0000313" key="8">
    <source>
        <dbReference type="Proteomes" id="UP000294395"/>
    </source>
</evidence>
<evidence type="ECO:0000313" key="7">
    <source>
        <dbReference type="EMBL" id="QBQ15592.1"/>
    </source>
</evidence>
<dbReference type="CDD" id="cd00093">
    <property type="entry name" value="HTH_XRE"/>
    <property type="match status" value="1"/>
</dbReference>
<dbReference type="PROSITE" id="PS50943">
    <property type="entry name" value="HTH_CROC1"/>
    <property type="match status" value="1"/>
</dbReference>
<dbReference type="GO" id="GO:0004252">
    <property type="term" value="F:serine-type endopeptidase activity"/>
    <property type="evidence" value="ECO:0007669"/>
    <property type="project" value="InterPro"/>
</dbReference>
<dbReference type="Pfam" id="PF00717">
    <property type="entry name" value="Peptidase_S24"/>
    <property type="match status" value="1"/>
</dbReference>
<evidence type="ECO:0000256" key="1">
    <source>
        <dbReference type="ARBA" id="ARBA00022670"/>
    </source>
</evidence>
<dbReference type="PANTHER" id="PTHR40661">
    <property type="match status" value="1"/>
</dbReference>
<dbReference type="GO" id="GO:0003677">
    <property type="term" value="F:DNA binding"/>
    <property type="evidence" value="ECO:0007669"/>
    <property type="project" value="UniProtKB-KW"/>
</dbReference>
<reference evidence="7 8" key="1">
    <citation type="submission" date="2019-03" db="EMBL/GenBank/DDBJ databases">
        <title>Complete genome sequence of two outbreak-associated Acinetobacter haemolyticus strains.</title>
        <authorList>
            <person name="Bai L."/>
            <person name="Zhang S.-C."/>
            <person name="Deng Y."/>
            <person name="Song C.-C."/>
            <person name="Kang G.-B."/>
            <person name="Dong Y."/>
            <person name="Wang Y."/>
            <person name="Gao F."/>
            <person name="Huang H."/>
        </authorList>
    </citation>
    <scope>NUCLEOTIDE SEQUENCE [LARGE SCALE GENOMIC DNA]</scope>
    <source>
        <strain evidence="7 8">TJR01</strain>
    </source>
</reference>
<feature type="domain" description="HTH cro/C1-type" evidence="6">
    <location>
        <begin position="26"/>
        <end position="69"/>
    </location>
</feature>
<gene>
    <name evidence="7" type="ORF">AHTJR_04590</name>
</gene>
<accession>A0A4P7B221</accession>
<evidence type="ECO:0000256" key="2">
    <source>
        <dbReference type="ARBA" id="ARBA00022801"/>
    </source>
</evidence>
<dbReference type="InterPro" id="IPR001387">
    <property type="entry name" value="Cro/C1-type_HTH"/>
</dbReference>
<dbReference type="InterPro" id="IPR015927">
    <property type="entry name" value="Peptidase_S24_S26A/B/C"/>
</dbReference>
<keyword evidence="4" id="KW-0238">DNA-binding</keyword>
<keyword evidence="2" id="KW-0378">Hydrolase</keyword>
<dbReference type="InterPro" id="IPR010982">
    <property type="entry name" value="Lambda_DNA-bd_dom_sf"/>
</dbReference>
<dbReference type="CDD" id="cd06529">
    <property type="entry name" value="S24_LexA-like"/>
    <property type="match status" value="1"/>
</dbReference>
<keyword evidence="1" id="KW-0645">Protease</keyword>
<dbReference type="Proteomes" id="UP000294395">
    <property type="component" value="Chromosome"/>
</dbReference>
<keyword evidence="3" id="KW-0805">Transcription regulation</keyword>
<dbReference type="InterPro" id="IPR036286">
    <property type="entry name" value="LexA/Signal_pep-like_sf"/>
</dbReference>
<dbReference type="Gene3D" id="1.10.260.40">
    <property type="entry name" value="lambda repressor-like DNA-binding domains"/>
    <property type="match status" value="1"/>
</dbReference>
<dbReference type="RefSeq" id="WP_134251734.1">
    <property type="nucleotide sequence ID" value="NZ_CP038009.1"/>
</dbReference>
<dbReference type="InterPro" id="IPR039418">
    <property type="entry name" value="LexA-like"/>
</dbReference>
<evidence type="ECO:0000256" key="5">
    <source>
        <dbReference type="ARBA" id="ARBA00023163"/>
    </source>
</evidence>
<evidence type="ECO:0000256" key="4">
    <source>
        <dbReference type="ARBA" id="ARBA00023125"/>
    </source>
</evidence>
<proteinExistence type="predicted"/>
<name>A0A4P7B221_ACIHA</name>
<protein>
    <submittedName>
        <fullName evidence="7">Helix-turn-helix domain-containing protein</fullName>
    </submittedName>
</protein>
<dbReference type="Pfam" id="PF01381">
    <property type="entry name" value="HTH_3"/>
    <property type="match status" value="1"/>
</dbReference>
<evidence type="ECO:0000256" key="3">
    <source>
        <dbReference type="ARBA" id="ARBA00023015"/>
    </source>
</evidence>